<protein>
    <recommendedName>
        <fullName evidence="1">WRKY19-like zinc finger domain-containing protein</fullName>
    </recommendedName>
</protein>
<sequence length="177" mass="19766">MEHAPSIVCRFNGCENIALPNLAKCDFHRHRLPCQVHGCNNIVYARKLCVRHGGKPQCRHDGCDANARGGGFCARHAKVHVKHVCIEPRCSNVAHTKSKCVRHGGGRRCREPECNTLARSGGLCRRHADGPMEMDDEPIWRDIAVGMDYVPTFEDLDQSILDCILATTEPMMTAMLY</sequence>
<dbReference type="STRING" id="695850.A0A067BW12"/>
<evidence type="ECO:0000259" key="1">
    <source>
        <dbReference type="Pfam" id="PF24906"/>
    </source>
</evidence>
<organism evidence="2 3">
    <name type="scientific">Saprolegnia parasitica (strain CBS 223.65)</name>
    <dbReference type="NCBI Taxonomy" id="695850"/>
    <lineage>
        <taxon>Eukaryota</taxon>
        <taxon>Sar</taxon>
        <taxon>Stramenopiles</taxon>
        <taxon>Oomycota</taxon>
        <taxon>Saprolegniomycetes</taxon>
        <taxon>Saprolegniales</taxon>
        <taxon>Saprolegniaceae</taxon>
        <taxon>Saprolegnia</taxon>
    </lineage>
</organism>
<dbReference type="PANTHER" id="PTHR31827">
    <property type="entry name" value="EMB|CAB89363.1"/>
    <property type="match status" value="1"/>
</dbReference>
<reference evidence="2 3" key="1">
    <citation type="journal article" date="2013" name="PLoS Genet.">
        <title>Distinctive expansion of potential virulence genes in the genome of the oomycete fish pathogen Saprolegnia parasitica.</title>
        <authorList>
            <person name="Jiang R.H."/>
            <person name="de Bruijn I."/>
            <person name="Haas B.J."/>
            <person name="Belmonte R."/>
            <person name="Lobach L."/>
            <person name="Christie J."/>
            <person name="van den Ackerveken G."/>
            <person name="Bottin A."/>
            <person name="Bulone V."/>
            <person name="Diaz-Moreno S.M."/>
            <person name="Dumas B."/>
            <person name="Fan L."/>
            <person name="Gaulin E."/>
            <person name="Govers F."/>
            <person name="Grenville-Briggs L.J."/>
            <person name="Horner N.R."/>
            <person name="Levin J.Z."/>
            <person name="Mammella M."/>
            <person name="Meijer H.J."/>
            <person name="Morris P."/>
            <person name="Nusbaum C."/>
            <person name="Oome S."/>
            <person name="Phillips A.J."/>
            <person name="van Rooyen D."/>
            <person name="Rzeszutek E."/>
            <person name="Saraiva M."/>
            <person name="Secombes C.J."/>
            <person name="Seidl M.F."/>
            <person name="Snel B."/>
            <person name="Stassen J.H."/>
            <person name="Sykes S."/>
            <person name="Tripathy S."/>
            <person name="van den Berg H."/>
            <person name="Vega-Arreguin J.C."/>
            <person name="Wawra S."/>
            <person name="Young S.K."/>
            <person name="Zeng Q."/>
            <person name="Dieguez-Uribeondo J."/>
            <person name="Russ C."/>
            <person name="Tyler B.M."/>
            <person name="van West P."/>
        </authorList>
    </citation>
    <scope>NUCLEOTIDE SEQUENCE [LARGE SCALE GENOMIC DNA]</scope>
    <source>
        <strain evidence="2 3">CBS 223.65</strain>
    </source>
</reference>
<dbReference type="GeneID" id="24134695"/>
<proteinExistence type="predicted"/>
<dbReference type="OMA" id="AKVHVKH"/>
<dbReference type="OrthoDB" id="77038at2759"/>
<dbReference type="EMBL" id="KK583268">
    <property type="protein sequence ID" value="KDO22478.1"/>
    <property type="molecule type" value="Genomic_DNA"/>
</dbReference>
<dbReference type="PANTHER" id="PTHR31827:SF1">
    <property type="entry name" value="EMB|CAB89363.1"/>
    <property type="match status" value="1"/>
</dbReference>
<evidence type="ECO:0000313" key="2">
    <source>
        <dbReference type="EMBL" id="KDO22478.1"/>
    </source>
</evidence>
<dbReference type="VEuPathDB" id="FungiDB:SPRG_12761"/>
<dbReference type="AlphaFoldDB" id="A0A067BW12"/>
<dbReference type="Pfam" id="PF24906">
    <property type="entry name" value="Zf_WRKY19"/>
    <property type="match status" value="1"/>
</dbReference>
<keyword evidence="3" id="KW-1185">Reference proteome</keyword>
<gene>
    <name evidence="2" type="ORF">SPRG_12761</name>
</gene>
<dbReference type="RefSeq" id="XP_012206865.1">
    <property type="nucleotide sequence ID" value="XM_012351475.1"/>
</dbReference>
<evidence type="ECO:0000313" key="3">
    <source>
        <dbReference type="Proteomes" id="UP000030745"/>
    </source>
</evidence>
<accession>A0A067BW12</accession>
<dbReference type="Proteomes" id="UP000030745">
    <property type="component" value="Unassembled WGS sequence"/>
</dbReference>
<name>A0A067BW12_SAPPC</name>
<dbReference type="InterPro" id="IPR056866">
    <property type="entry name" value="Znf_WRKY19"/>
</dbReference>
<dbReference type="KEGG" id="spar:SPRG_12761"/>
<feature type="domain" description="WRKY19-like zinc finger" evidence="1">
    <location>
        <begin position="106"/>
        <end position="127"/>
    </location>
</feature>